<evidence type="ECO:0000256" key="9">
    <source>
        <dbReference type="ARBA" id="ARBA00023136"/>
    </source>
</evidence>
<keyword evidence="9" id="KW-0472">Membrane</keyword>
<dbReference type="InterPro" id="IPR029151">
    <property type="entry name" value="Sensor-like_sf"/>
</dbReference>
<dbReference type="Gene3D" id="1.10.287.130">
    <property type="match status" value="1"/>
</dbReference>
<evidence type="ECO:0000313" key="12">
    <source>
        <dbReference type="Proteomes" id="UP000198597"/>
    </source>
</evidence>
<evidence type="ECO:0000256" key="8">
    <source>
        <dbReference type="ARBA" id="ARBA00023012"/>
    </source>
</evidence>
<evidence type="ECO:0000256" key="2">
    <source>
        <dbReference type="ARBA" id="ARBA00004651"/>
    </source>
</evidence>
<keyword evidence="12" id="KW-1185">Reference proteome</keyword>
<dbReference type="InterPro" id="IPR004358">
    <property type="entry name" value="Sig_transdc_His_kin-like_C"/>
</dbReference>
<dbReference type="SUPFAM" id="SSF55874">
    <property type="entry name" value="ATPase domain of HSP90 chaperone/DNA topoisomerase II/histidine kinase"/>
    <property type="match status" value="1"/>
</dbReference>
<comment type="catalytic activity">
    <reaction evidence="1">
        <text>ATP + protein L-histidine = ADP + protein N-phospho-L-histidine.</text>
        <dbReference type="EC" id="2.7.13.3"/>
    </reaction>
</comment>
<feature type="domain" description="Histidine kinase" evidence="10">
    <location>
        <begin position="328"/>
        <end position="512"/>
    </location>
</feature>
<dbReference type="InterPro" id="IPR039506">
    <property type="entry name" value="SPOB_a"/>
</dbReference>
<sequence>MSLEKKITKLVVGIFIAVVLVISVFSLAVINSNLTTALSKRLTDTAFVIAANPIIQEELSKGTDPTYLKVQNFVERMRLKIDLLFISVIDMNSVRYSHPIPDNIGRKFLGGDEKRVISTGEVYVTESHGHLGNSIRAFAPVYKDGVQVGAVAVGILKRDLREEVREYFFELIPVFLIALLIIIFLAKKLAKNIKNDIYGLEPEDIAIQLREKESIINNMEEGLIAVNNLGQVTVINKKALNMLRIKDERDIDEKIISLLNKAIYRRSRIFNKEIRLSEDIIIMANFYSIVGEYGTVVGAIASLQDFTKVRNMAEELTGVKELTWNLRAQNHEFMNKLHTIAGLIQLEENDKAIEYIFATTEKRGLITDNLSKIKEPSIQGLLFSKYNRADEMKIKFEIDEKSYLNNINNNVKVQELLTVIGNIIENSIEELRVQNDGWIYCGIFEEEKIKIVVKNNGRKIDEDTKKKIFERGYSTKGEGRGFGLYNIKTIVNNLGGEIRLTSDEITVWEIIV</sequence>
<dbReference type="PRINTS" id="PR00344">
    <property type="entry name" value="BCTRLSENSOR"/>
</dbReference>
<dbReference type="SUPFAM" id="SSF103190">
    <property type="entry name" value="Sensory domain-like"/>
    <property type="match status" value="1"/>
</dbReference>
<dbReference type="InterPro" id="IPR005467">
    <property type="entry name" value="His_kinase_dom"/>
</dbReference>
<dbReference type="PANTHER" id="PTHR40448:SF1">
    <property type="entry name" value="TWO-COMPONENT SENSOR HISTIDINE KINASE"/>
    <property type="match status" value="1"/>
</dbReference>
<evidence type="ECO:0000259" key="10">
    <source>
        <dbReference type="PROSITE" id="PS50109"/>
    </source>
</evidence>
<keyword evidence="8" id="KW-0902">Two-component regulatory system</keyword>
<dbReference type="Pfam" id="PF17203">
    <property type="entry name" value="sCache_3_2"/>
    <property type="match status" value="1"/>
</dbReference>
<evidence type="ECO:0000256" key="5">
    <source>
        <dbReference type="ARBA" id="ARBA00022692"/>
    </source>
</evidence>
<dbReference type="Pfam" id="PF02518">
    <property type="entry name" value="HATPase_c"/>
    <property type="match status" value="1"/>
</dbReference>
<evidence type="ECO:0000256" key="3">
    <source>
        <dbReference type="ARBA" id="ARBA00012438"/>
    </source>
</evidence>
<evidence type="ECO:0000256" key="1">
    <source>
        <dbReference type="ARBA" id="ARBA00000085"/>
    </source>
</evidence>
<keyword evidence="6 11" id="KW-0418">Kinase</keyword>
<dbReference type="STRING" id="94869.SAMN04488529_101478"/>
<gene>
    <name evidence="11" type="ORF">SAMN04488529_101478</name>
</gene>
<dbReference type="GO" id="GO:0005886">
    <property type="term" value="C:plasma membrane"/>
    <property type="evidence" value="ECO:0007669"/>
    <property type="project" value="UniProtKB-SubCell"/>
</dbReference>
<protein>
    <recommendedName>
        <fullName evidence="3">histidine kinase</fullName>
        <ecNumber evidence="3">2.7.13.3</ecNumber>
    </recommendedName>
</protein>
<organism evidence="11 12">
    <name type="scientific">Clostridium gasigenes</name>
    <dbReference type="NCBI Taxonomy" id="94869"/>
    <lineage>
        <taxon>Bacteria</taxon>
        <taxon>Bacillati</taxon>
        <taxon>Bacillota</taxon>
        <taxon>Clostridia</taxon>
        <taxon>Eubacteriales</taxon>
        <taxon>Clostridiaceae</taxon>
        <taxon>Clostridium</taxon>
    </lineage>
</organism>
<reference evidence="11 12" key="1">
    <citation type="submission" date="2016-10" db="EMBL/GenBank/DDBJ databases">
        <authorList>
            <person name="de Groot N.N."/>
        </authorList>
    </citation>
    <scope>NUCLEOTIDE SEQUENCE [LARGE SCALE GENOMIC DNA]</scope>
    <source>
        <strain evidence="11 12">DSM 12272</strain>
    </source>
</reference>
<dbReference type="OrthoDB" id="9792686at2"/>
<dbReference type="GO" id="GO:0042802">
    <property type="term" value="F:identical protein binding"/>
    <property type="evidence" value="ECO:0007669"/>
    <property type="project" value="TreeGrafter"/>
</dbReference>
<dbReference type="EC" id="2.7.13.3" evidence="3"/>
<dbReference type="InterPro" id="IPR003594">
    <property type="entry name" value="HATPase_dom"/>
</dbReference>
<keyword evidence="4" id="KW-1003">Cell membrane</keyword>
<evidence type="ECO:0000256" key="6">
    <source>
        <dbReference type="ARBA" id="ARBA00022777"/>
    </source>
</evidence>
<keyword evidence="6 11" id="KW-0808">Transferase</keyword>
<dbReference type="GO" id="GO:0000160">
    <property type="term" value="P:phosphorelay signal transduction system"/>
    <property type="evidence" value="ECO:0007669"/>
    <property type="project" value="UniProtKB-KW"/>
</dbReference>
<evidence type="ECO:0000256" key="4">
    <source>
        <dbReference type="ARBA" id="ARBA00022475"/>
    </source>
</evidence>
<comment type="subcellular location">
    <subcellularLocation>
        <location evidence="2">Cell membrane</location>
        <topology evidence="2">Multi-pass membrane protein</topology>
    </subcellularLocation>
</comment>
<dbReference type="SMART" id="SM00387">
    <property type="entry name" value="HATPase_c"/>
    <property type="match status" value="1"/>
</dbReference>
<dbReference type="EMBL" id="FNJM01000001">
    <property type="protein sequence ID" value="SDO80421.1"/>
    <property type="molecule type" value="Genomic_DNA"/>
</dbReference>
<proteinExistence type="predicted"/>
<dbReference type="Proteomes" id="UP000198597">
    <property type="component" value="Unassembled WGS sequence"/>
</dbReference>
<evidence type="ECO:0000313" key="11">
    <source>
        <dbReference type="EMBL" id="SDO80421.1"/>
    </source>
</evidence>
<keyword evidence="5" id="KW-0812">Transmembrane</keyword>
<dbReference type="InterPro" id="IPR033463">
    <property type="entry name" value="sCache_3"/>
</dbReference>
<dbReference type="Gene3D" id="3.30.565.10">
    <property type="entry name" value="Histidine kinase-like ATPase, C-terminal domain"/>
    <property type="match status" value="1"/>
</dbReference>
<dbReference type="InterPro" id="IPR036890">
    <property type="entry name" value="HATPase_C_sf"/>
</dbReference>
<dbReference type="PANTHER" id="PTHR40448">
    <property type="entry name" value="TWO-COMPONENT SENSOR HISTIDINE KINASE"/>
    <property type="match status" value="1"/>
</dbReference>
<accession>A0A1H0MJ97</accession>
<dbReference type="AlphaFoldDB" id="A0A1H0MJ97"/>
<dbReference type="Gene3D" id="3.30.450.20">
    <property type="entry name" value="PAS domain"/>
    <property type="match status" value="2"/>
</dbReference>
<name>A0A1H0MJ97_9CLOT</name>
<dbReference type="GO" id="GO:0004673">
    <property type="term" value="F:protein histidine kinase activity"/>
    <property type="evidence" value="ECO:0007669"/>
    <property type="project" value="UniProtKB-EC"/>
</dbReference>
<dbReference type="RefSeq" id="WP_089965403.1">
    <property type="nucleotide sequence ID" value="NZ_FNJM01000001.1"/>
</dbReference>
<dbReference type="PROSITE" id="PS50109">
    <property type="entry name" value="HIS_KIN"/>
    <property type="match status" value="1"/>
</dbReference>
<keyword evidence="7" id="KW-1133">Transmembrane helix</keyword>
<evidence type="ECO:0000256" key="7">
    <source>
        <dbReference type="ARBA" id="ARBA00022989"/>
    </source>
</evidence>
<dbReference type="Pfam" id="PF14689">
    <property type="entry name" value="SPOB_a"/>
    <property type="match status" value="1"/>
</dbReference>